<dbReference type="Proteomes" id="UP000236413">
    <property type="component" value="Unassembled WGS sequence"/>
</dbReference>
<name>A0A316WDA6_9FLAO</name>
<comment type="caution">
    <text evidence="2">The sequence shown here is derived from an EMBL/GenBank/DDBJ whole genome shotgun (WGS) entry which is preliminary data.</text>
</comment>
<gene>
    <name evidence="2" type="ORF">C1634_025035</name>
</gene>
<feature type="transmembrane region" description="Helical" evidence="1">
    <location>
        <begin position="22"/>
        <end position="39"/>
    </location>
</feature>
<reference evidence="2 3" key="1">
    <citation type="submission" date="2018-04" db="EMBL/GenBank/DDBJ databases">
        <title>Chryseobacterium oncorhynchi 701B-08T from rainbow trout, and Chryseobacterium viscerum 687B-08T from diseased fish.</title>
        <authorList>
            <person name="Jeong J.-J."/>
            <person name="Lee Y.J."/>
            <person name="Pathiraja D."/>
            <person name="Park B."/>
            <person name="Choi I.-G."/>
            <person name="Kim K.D."/>
        </authorList>
    </citation>
    <scope>NUCLEOTIDE SEQUENCE [LARGE SCALE GENOMIC DNA]</scope>
    <source>
        <strain evidence="2 3">687B-08</strain>
    </source>
</reference>
<sequence>MKKNDTINWLEFLIQTTEDKRLITWHILILIAIIKLAYLQNEEHIIRVSRSKIMHYGNIKTIPTYHKYFKELQNFGYIKYTPSYHPDYRSTIELLIPQNPTAEMNN</sequence>
<keyword evidence="1" id="KW-1133">Transmembrane helix</keyword>
<evidence type="ECO:0000256" key="1">
    <source>
        <dbReference type="SAM" id="Phobius"/>
    </source>
</evidence>
<evidence type="ECO:0000313" key="3">
    <source>
        <dbReference type="Proteomes" id="UP000236413"/>
    </source>
</evidence>
<accession>A0A316WDA6</accession>
<proteinExistence type="predicted"/>
<dbReference type="EMBL" id="PPEG02000015">
    <property type="protein sequence ID" value="PWN58006.1"/>
    <property type="molecule type" value="Genomic_DNA"/>
</dbReference>
<evidence type="ECO:0000313" key="2">
    <source>
        <dbReference type="EMBL" id="PWN58006.1"/>
    </source>
</evidence>
<keyword evidence="1" id="KW-0812">Transmembrane</keyword>
<protein>
    <submittedName>
        <fullName evidence="2">Uncharacterized protein</fullName>
    </submittedName>
</protein>
<organism evidence="2 3">
    <name type="scientific">Chryseobacterium viscerum</name>
    <dbReference type="NCBI Taxonomy" id="1037377"/>
    <lineage>
        <taxon>Bacteria</taxon>
        <taxon>Pseudomonadati</taxon>
        <taxon>Bacteroidota</taxon>
        <taxon>Flavobacteriia</taxon>
        <taxon>Flavobacteriales</taxon>
        <taxon>Weeksellaceae</taxon>
        <taxon>Chryseobacterium group</taxon>
        <taxon>Chryseobacterium</taxon>
    </lineage>
</organism>
<keyword evidence="1" id="KW-0472">Membrane</keyword>
<dbReference type="RefSeq" id="WP_103234533.1">
    <property type="nucleotide sequence ID" value="NZ_PPEG02000015.1"/>
</dbReference>
<dbReference type="AlphaFoldDB" id="A0A316WDA6"/>